<keyword evidence="3" id="KW-1185">Reference proteome</keyword>
<keyword evidence="1" id="KW-1133">Transmembrane helix</keyword>
<dbReference type="PANTHER" id="PTHR37305">
    <property type="entry name" value="INTEGRAL MEMBRANE PROTEIN-RELATED"/>
    <property type="match status" value="1"/>
</dbReference>
<dbReference type="PANTHER" id="PTHR37305:SF2">
    <property type="entry name" value="BACITRACIN TRANSPORT PERMEASE PROTEIN BCRB"/>
    <property type="match status" value="1"/>
</dbReference>
<proteinExistence type="predicted"/>
<evidence type="ECO:0000256" key="1">
    <source>
        <dbReference type="SAM" id="Phobius"/>
    </source>
</evidence>
<keyword evidence="1" id="KW-0812">Transmembrane</keyword>
<name>A0ABV8LGR0_9ACTN</name>
<evidence type="ECO:0000313" key="2">
    <source>
        <dbReference type="EMBL" id="MFC4130081.1"/>
    </source>
</evidence>
<feature type="transmembrane region" description="Helical" evidence="1">
    <location>
        <begin position="54"/>
        <end position="76"/>
    </location>
</feature>
<feature type="transmembrane region" description="Helical" evidence="1">
    <location>
        <begin position="176"/>
        <end position="197"/>
    </location>
</feature>
<feature type="transmembrane region" description="Helical" evidence="1">
    <location>
        <begin position="231"/>
        <end position="252"/>
    </location>
</feature>
<protein>
    <submittedName>
        <fullName evidence="2">ABC transporter permease subunit</fullName>
    </submittedName>
</protein>
<keyword evidence="1" id="KW-0472">Membrane</keyword>
<dbReference type="RefSeq" id="WP_253755818.1">
    <property type="nucleotide sequence ID" value="NZ_JAMZDZ010000001.1"/>
</dbReference>
<organism evidence="2 3">
    <name type="scientific">Hamadaea flava</name>
    <dbReference type="NCBI Taxonomy" id="1742688"/>
    <lineage>
        <taxon>Bacteria</taxon>
        <taxon>Bacillati</taxon>
        <taxon>Actinomycetota</taxon>
        <taxon>Actinomycetes</taxon>
        <taxon>Micromonosporales</taxon>
        <taxon>Micromonosporaceae</taxon>
        <taxon>Hamadaea</taxon>
    </lineage>
</organism>
<dbReference type="EMBL" id="JBHSAY010000004">
    <property type="protein sequence ID" value="MFC4130081.1"/>
    <property type="molecule type" value="Genomic_DNA"/>
</dbReference>
<comment type="caution">
    <text evidence="2">The sequence shown here is derived from an EMBL/GenBank/DDBJ whole genome shotgun (WGS) entry which is preliminary data.</text>
</comment>
<sequence length="257" mass="26149">MTNALRAEWTKLRTSPGTAWLLLTIVVLTVGVGTAAAATITCGGTGCPEDPAKISFTGVQLGQAVVVILAVLTISGEHATGMLRVSLSAVPNRLRLLIAKAIVVTGAIGAAGLLAVAGSFLAGRLLLPGSGFTAAHGFARLSLSDGAVLRATTGSVLYLVLIALVALGLSTVVRETAASIGVLLGLLYLIPLITQAVSSPSWKRHLQQITPTAGLSVQATTQLSTLPLTPWQGLGVLACWAAGSLLLAAVVLHRRDA</sequence>
<feature type="transmembrane region" description="Helical" evidence="1">
    <location>
        <begin position="147"/>
        <end position="169"/>
    </location>
</feature>
<accession>A0ABV8LGR0</accession>
<reference evidence="3" key="1">
    <citation type="journal article" date="2019" name="Int. J. Syst. Evol. Microbiol.">
        <title>The Global Catalogue of Microorganisms (GCM) 10K type strain sequencing project: providing services to taxonomists for standard genome sequencing and annotation.</title>
        <authorList>
            <consortium name="The Broad Institute Genomics Platform"/>
            <consortium name="The Broad Institute Genome Sequencing Center for Infectious Disease"/>
            <person name="Wu L."/>
            <person name="Ma J."/>
        </authorList>
    </citation>
    <scope>NUCLEOTIDE SEQUENCE [LARGE SCALE GENOMIC DNA]</scope>
    <source>
        <strain evidence="3">CGMCC 4.7289</strain>
    </source>
</reference>
<gene>
    <name evidence="2" type="ORF">ACFOZ4_05620</name>
</gene>
<evidence type="ECO:0000313" key="3">
    <source>
        <dbReference type="Proteomes" id="UP001595816"/>
    </source>
</evidence>
<dbReference type="Proteomes" id="UP001595816">
    <property type="component" value="Unassembled WGS sequence"/>
</dbReference>
<dbReference type="Pfam" id="PF12730">
    <property type="entry name" value="ABC2_membrane_4"/>
    <property type="match status" value="1"/>
</dbReference>
<feature type="transmembrane region" description="Helical" evidence="1">
    <location>
        <begin position="97"/>
        <end position="127"/>
    </location>
</feature>